<evidence type="ECO:0000256" key="1">
    <source>
        <dbReference type="SAM" id="MobiDB-lite"/>
    </source>
</evidence>
<reference evidence="2 3" key="1">
    <citation type="submission" date="2015-06" db="EMBL/GenBank/DDBJ databases">
        <title>Draft genome sequence of Streptomyces leeuwenhoekii C58, which produces the novel lasso peptide, chaxapeptin.</title>
        <authorList>
            <person name="Yi Y."/>
            <person name="Hai D."/>
            <person name="Jaspars M."/>
            <person name="Sheng H."/>
            <person name="Rateb M.E."/>
            <person name="Bull A."/>
            <person name="Goodfellow M."/>
            <person name="Asenjo J.A."/>
            <person name="Ebel R."/>
        </authorList>
    </citation>
    <scope>NUCLEOTIDE SEQUENCE [LARGE SCALE GENOMIC DNA]</scope>
    <source>
        <strain evidence="2 3">C58</strain>
    </source>
</reference>
<protein>
    <submittedName>
        <fullName evidence="2">Uncharacterized protein</fullName>
    </submittedName>
</protein>
<name>A0ABR5HXE5_STRLW</name>
<feature type="region of interest" description="Disordered" evidence="1">
    <location>
        <begin position="1"/>
        <end position="128"/>
    </location>
</feature>
<gene>
    <name evidence="2" type="ORF">ACH49_16550</name>
</gene>
<evidence type="ECO:0000313" key="2">
    <source>
        <dbReference type="EMBL" id="KMS78402.1"/>
    </source>
</evidence>
<dbReference type="Proteomes" id="UP000037274">
    <property type="component" value="Unassembled WGS sequence"/>
</dbReference>
<dbReference type="EMBL" id="LFEH01000054">
    <property type="protein sequence ID" value="KMS78402.1"/>
    <property type="molecule type" value="Genomic_DNA"/>
</dbReference>
<comment type="caution">
    <text evidence="2">The sequence shown here is derived from an EMBL/GenBank/DDBJ whole genome shotgun (WGS) entry which is preliminary data.</text>
</comment>
<organism evidence="2 3">
    <name type="scientific">Streptomyces leeuwenhoekii</name>
    <dbReference type="NCBI Taxonomy" id="1437453"/>
    <lineage>
        <taxon>Bacteria</taxon>
        <taxon>Bacillati</taxon>
        <taxon>Actinomycetota</taxon>
        <taxon>Actinomycetes</taxon>
        <taxon>Kitasatosporales</taxon>
        <taxon>Streptomycetaceae</taxon>
        <taxon>Streptomyces</taxon>
    </lineage>
</organism>
<keyword evidence="3" id="KW-1185">Reference proteome</keyword>
<evidence type="ECO:0000313" key="3">
    <source>
        <dbReference type="Proteomes" id="UP000037274"/>
    </source>
</evidence>
<accession>A0ABR5HXE5</accession>
<feature type="compositionally biased region" description="Polar residues" evidence="1">
    <location>
        <begin position="67"/>
        <end position="78"/>
    </location>
</feature>
<sequence length="128" mass="12849">MSGATSQREPVRAAAPASYRAGTVTASPVPWHSSGGTASVRPPPRPRAPHSSHSSSEGSRWAVPGAANSSVRPRNSATGPEPGPSSHSRSSIRRPNTAGALTTSKAEPQGSTTGASGRSSQSASVLRG</sequence>
<proteinExistence type="predicted"/>
<feature type="compositionally biased region" description="Polar residues" evidence="1">
    <location>
        <begin position="99"/>
        <end position="128"/>
    </location>
</feature>